<dbReference type="InterPro" id="IPR042115">
    <property type="entry name" value="PriA_3primeBD_sf"/>
</dbReference>
<dbReference type="Gene3D" id="3.40.1440.60">
    <property type="entry name" value="PriA, 3(prime) DNA-binding domain"/>
    <property type="match status" value="1"/>
</dbReference>
<comment type="caution">
    <text evidence="5">The sequence shown here is derived from an EMBL/GenBank/DDBJ whole genome shotgun (WGS) entry which is preliminary data.</text>
</comment>
<dbReference type="GO" id="GO:0043138">
    <property type="term" value="F:3'-5' DNA helicase activity"/>
    <property type="evidence" value="ECO:0007669"/>
    <property type="project" value="TreeGrafter"/>
</dbReference>
<dbReference type="GO" id="GO:0006270">
    <property type="term" value="P:DNA replication initiation"/>
    <property type="evidence" value="ECO:0007669"/>
    <property type="project" value="TreeGrafter"/>
</dbReference>
<evidence type="ECO:0000259" key="4">
    <source>
        <dbReference type="Pfam" id="PF17764"/>
    </source>
</evidence>
<keyword evidence="1" id="KW-0547">Nucleotide-binding</keyword>
<dbReference type="Pfam" id="PF17764">
    <property type="entry name" value="PriA_3primeBD"/>
    <property type="match status" value="1"/>
</dbReference>
<keyword evidence="2" id="KW-0067">ATP-binding</keyword>
<dbReference type="RefSeq" id="WP_009201065.1">
    <property type="nucleotide sequence ID" value="NZ_ACJX03000001.1"/>
</dbReference>
<evidence type="ECO:0000256" key="2">
    <source>
        <dbReference type="ARBA" id="ARBA00022840"/>
    </source>
</evidence>
<feature type="domain" description="Primosomal protein N' 3' DNA-binding" evidence="4">
    <location>
        <begin position="4"/>
        <end position="100"/>
    </location>
</feature>
<evidence type="ECO:0000256" key="1">
    <source>
        <dbReference type="ARBA" id="ARBA00022741"/>
    </source>
</evidence>
<evidence type="ECO:0000313" key="5">
    <source>
        <dbReference type="EMBL" id="KRT36243.1"/>
    </source>
</evidence>
<dbReference type="Gene3D" id="3.40.50.300">
    <property type="entry name" value="P-loop containing nucleotide triphosphate hydrolases"/>
    <property type="match status" value="1"/>
</dbReference>
<gene>
    <name evidence="5" type="ORF">HMPREF1705_03513</name>
</gene>
<dbReference type="eggNOG" id="COG1198">
    <property type="taxonomic scope" value="Bacteria"/>
</dbReference>
<dbReference type="STRING" id="592015.HMPREF1705_03513"/>
<dbReference type="PANTHER" id="PTHR30580">
    <property type="entry name" value="PRIMOSOMAL PROTEIN N"/>
    <property type="match status" value="1"/>
</dbReference>
<dbReference type="InterPro" id="IPR041222">
    <property type="entry name" value="PriA_3primeBD"/>
</dbReference>
<keyword evidence="6" id="KW-1185">Reference proteome</keyword>
<accession>A0A0T5XD28</accession>
<dbReference type="GO" id="GO:0006310">
    <property type="term" value="P:DNA recombination"/>
    <property type="evidence" value="ECO:0007669"/>
    <property type="project" value="TreeGrafter"/>
</dbReference>
<dbReference type="PANTHER" id="PTHR30580:SF0">
    <property type="entry name" value="PRIMOSOMAL PROTEIN N"/>
    <property type="match status" value="1"/>
</dbReference>
<dbReference type="AlphaFoldDB" id="A0A0T5XD28"/>
<dbReference type="GO" id="GO:0003677">
    <property type="term" value="F:DNA binding"/>
    <property type="evidence" value="ECO:0007669"/>
    <property type="project" value="UniProtKB-KW"/>
</dbReference>
<evidence type="ECO:0000313" key="6">
    <source>
        <dbReference type="Proteomes" id="UP000005273"/>
    </source>
</evidence>
<name>A0A0T5XD28_9BACT</name>
<dbReference type="GO" id="GO:0006302">
    <property type="term" value="P:double-strand break repair"/>
    <property type="evidence" value="ECO:0007669"/>
    <property type="project" value="TreeGrafter"/>
</dbReference>
<proteinExistence type="predicted"/>
<protein>
    <submittedName>
        <fullName evidence="5">Putative primosomal protein</fullName>
    </submittedName>
</protein>
<organism evidence="5 6">
    <name type="scientific">Acetomicrobium hydrogeniformans ATCC BAA-1850</name>
    <dbReference type="NCBI Taxonomy" id="592015"/>
    <lineage>
        <taxon>Bacteria</taxon>
        <taxon>Thermotogati</taxon>
        <taxon>Synergistota</taxon>
        <taxon>Synergistia</taxon>
        <taxon>Synergistales</taxon>
        <taxon>Acetomicrobiaceae</taxon>
        <taxon>Acetomicrobium</taxon>
    </lineage>
</organism>
<keyword evidence="3" id="KW-0238">DNA-binding</keyword>
<dbReference type="InterPro" id="IPR027417">
    <property type="entry name" value="P-loop_NTPase"/>
</dbReference>
<dbReference type="Proteomes" id="UP000005273">
    <property type="component" value="Unassembled WGS sequence"/>
</dbReference>
<dbReference type="EMBL" id="ACJX03000001">
    <property type="protein sequence ID" value="KRT36243.1"/>
    <property type="molecule type" value="Genomic_DNA"/>
</dbReference>
<dbReference type="GO" id="GO:0005524">
    <property type="term" value="F:ATP binding"/>
    <property type="evidence" value="ECO:0007669"/>
    <property type="project" value="UniProtKB-KW"/>
</dbReference>
<sequence length="599" mass="68083">MYADVLVPGVWWHPLTYRISAPAKIGSRVLVPMGPRDSKRLGFLSAIKENIENKIVYEVKEVIEILDDVPLLGQELWSLSEWTSRQYLCSQGEILKLMCPTPIIEGSKVNNIPPLVFNPPKDGDSEHCVYEVYDNERYGRYREIIGEGKSGLVFFPEESVARTFWNDLPEDIKKQGLLWPSSGGKKAFEAWLKARRGEVSFLVGSVGLLFAPLSPIKFVVVEEEASFSYNLARYPNISLRHVAAKRAQMWKAKLILGGRLPSSRLYFLKKPKLSKNVKEQIRFVNIKTANKIILPGISQGLPISSSLLKSSLEVVNRGEVAMWILDRKGYAGEISCEECGWTFVCSHCGSICRINENIVICPFCGKTYEMPTICPSCMSRLLTGKRPGLEALHGIARALAGDVAPVYMWYKEKSGKKRKTAMLQEIGKGGLVVGSRLALSLCDDCNVGLIGWIDADAETWRPNYNARFMAFSMMWESRFRGNNPKSREVIIQSRRPYHGWQRGLKDGWNFFWEDELKERYELNFPPFALLIEISAPIKVIEDIFLLLDKSGFAVYKPIADEGIIWVKAKDARVLRELLEPYFHISRSKIGFPKIRIWRD</sequence>
<reference evidence="6" key="1">
    <citation type="submission" date="2012-09" db="EMBL/GenBank/DDBJ databases">
        <authorList>
            <person name="Weinstock G."/>
            <person name="Sodergren E."/>
            <person name="Clifton S."/>
            <person name="Fulton L."/>
            <person name="Fulton B."/>
            <person name="Courtney L."/>
            <person name="Fronick C."/>
            <person name="Harrison M."/>
            <person name="Strong C."/>
            <person name="Farmer C."/>
            <person name="Delehaunty K."/>
            <person name="Markovic C."/>
            <person name="Hall O."/>
            <person name="Minx P."/>
            <person name="Tomlinson C."/>
            <person name="Mitreva M."/>
            <person name="Nelson J."/>
            <person name="Hou S."/>
            <person name="Wollam A."/>
            <person name="Pepin K.H."/>
            <person name="Johnson M."/>
            <person name="Bhonagiri V."/>
            <person name="Nash W.E."/>
            <person name="Suruliraj S."/>
            <person name="Warren W."/>
            <person name="Chinwalla A."/>
            <person name="Mardis E.R."/>
            <person name="Wilson R.K."/>
        </authorList>
    </citation>
    <scope>NUCLEOTIDE SEQUENCE [LARGE SCALE GENOMIC DNA]</scope>
    <source>
        <strain evidence="6">OS1</strain>
    </source>
</reference>
<dbReference type="OrthoDB" id="935at2"/>
<evidence type="ECO:0000256" key="3">
    <source>
        <dbReference type="ARBA" id="ARBA00023125"/>
    </source>
</evidence>